<dbReference type="EMBL" id="WKKH01000011">
    <property type="protein sequence ID" value="MRX76247.1"/>
    <property type="molecule type" value="Genomic_DNA"/>
</dbReference>
<name>A0A7K0FXA8_9SPHI</name>
<protein>
    <submittedName>
        <fullName evidence="1">Uncharacterized protein</fullName>
    </submittedName>
</protein>
<keyword evidence="2" id="KW-1185">Reference proteome</keyword>
<evidence type="ECO:0000313" key="2">
    <source>
        <dbReference type="Proteomes" id="UP000487757"/>
    </source>
</evidence>
<dbReference type="AlphaFoldDB" id="A0A7K0FXA8"/>
<accession>A0A7K0FXA8</accession>
<evidence type="ECO:0000313" key="1">
    <source>
        <dbReference type="EMBL" id="MRX76247.1"/>
    </source>
</evidence>
<sequence length="103" mass="11624">MLIFVEHHPLQTEEQRKAEELGKDEITVFSSLSEPIFKLFSGERMVDLLKKMGLKEDEMIENDMISSAIQSAQKKIALKTIISGSARSQADWILNAGLNEQSM</sequence>
<organism evidence="1 2">
    <name type="scientific">Pedobacter petrophilus</name>
    <dbReference type="NCBI Taxonomy" id="1908241"/>
    <lineage>
        <taxon>Bacteria</taxon>
        <taxon>Pseudomonadati</taxon>
        <taxon>Bacteroidota</taxon>
        <taxon>Sphingobacteriia</taxon>
        <taxon>Sphingobacteriales</taxon>
        <taxon>Sphingobacteriaceae</taxon>
        <taxon>Pedobacter</taxon>
    </lineage>
</organism>
<dbReference type="Gene3D" id="1.10.3060.10">
    <property type="entry name" value="Helical scaffold and wing domains of SecA"/>
    <property type="match status" value="1"/>
</dbReference>
<proteinExistence type="predicted"/>
<dbReference type="OrthoDB" id="678128at2"/>
<comment type="caution">
    <text evidence="1">The sequence shown here is derived from an EMBL/GenBank/DDBJ whole genome shotgun (WGS) entry which is preliminary data.</text>
</comment>
<reference evidence="1 2" key="1">
    <citation type="submission" date="2019-11" db="EMBL/GenBank/DDBJ databases">
        <title>Pedobacter petrophilus genome.</title>
        <authorList>
            <person name="Feldbauer M.J."/>
            <person name="Newman J.D."/>
        </authorList>
    </citation>
    <scope>NUCLEOTIDE SEQUENCE [LARGE SCALE GENOMIC DNA]</scope>
    <source>
        <strain evidence="1 2">LMG 29686</strain>
    </source>
</reference>
<gene>
    <name evidence="1" type="ORF">GJU39_09110</name>
</gene>
<dbReference type="RefSeq" id="WP_154280480.1">
    <property type="nucleotide sequence ID" value="NZ_JBHUJQ010000001.1"/>
</dbReference>
<dbReference type="Proteomes" id="UP000487757">
    <property type="component" value="Unassembled WGS sequence"/>
</dbReference>